<evidence type="ECO:0000256" key="1">
    <source>
        <dbReference type="ARBA" id="ARBA00022737"/>
    </source>
</evidence>
<dbReference type="Proteomes" id="UP000254924">
    <property type="component" value="Unassembled WGS sequence"/>
</dbReference>
<dbReference type="PROSITE" id="PS50893">
    <property type="entry name" value="ABC_TRANSPORTER_2"/>
    <property type="match status" value="1"/>
</dbReference>
<feature type="domain" description="ABC transporter" evidence="5">
    <location>
        <begin position="2"/>
        <end position="225"/>
    </location>
</feature>
<gene>
    <name evidence="6" type="primary">yheS_3</name>
    <name evidence="6" type="ORF">NCTC12224_02096</name>
</gene>
<keyword evidence="3 6" id="KW-0067">ATP-binding</keyword>
<keyword evidence="1" id="KW-0677">Repeat</keyword>
<dbReference type="SUPFAM" id="SSF52540">
    <property type="entry name" value="P-loop containing nucleoside triphosphate hydrolases"/>
    <property type="match status" value="2"/>
</dbReference>
<feature type="coiled-coil region" evidence="4">
    <location>
        <begin position="268"/>
        <end position="295"/>
    </location>
</feature>
<keyword evidence="2" id="KW-0547">Nucleotide-binding</keyword>
<evidence type="ECO:0000313" key="6">
    <source>
        <dbReference type="EMBL" id="SUN62833.1"/>
    </source>
</evidence>
<dbReference type="PANTHER" id="PTHR19211">
    <property type="entry name" value="ATP-BINDING TRANSPORT PROTEIN-RELATED"/>
    <property type="match status" value="1"/>
</dbReference>
<dbReference type="InterPro" id="IPR003593">
    <property type="entry name" value="AAA+_ATPase"/>
</dbReference>
<protein>
    <submittedName>
        <fullName evidence="6">ABC transporter ATP-binding protein</fullName>
    </submittedName>
</protein>
<evidence type="ECO:0000259" key="5">
    <source>
        <dbReference type="PROSITE" id="PS50893"/>
    </source>
</evidence>
<dbReference type="Pfam" id="PF00005">
    <property type="entry name" value="ABC_tran"/>
    <property type="match status" value="2"/>
</dbReference>
<dbReference type="InterPro" id="IPR003439">
    <property type="entry name" value="ABC_transporter-like_ATP-bd"/>
</dbReference>
<dbReference type="GO" id="GO:0005524">
    <property type="term" value="F:ATP binding"/>
    <property type="evidence" value="ECO:0007669"/>
    <property type="project" value="UniProtKB-KW"/>
</dbReference>
<name>A0A380KCR9_9STRE</name>
<organism evidence="6 7">
    <name type="scientific">Streptococcus hyointestinalis</name>
    <dbReference type="NCBI Taxonomy" id="1337"/>
    <lineage>
        <taxon>Bacteria</taxon>
        <taxon>Bacillati</taxon>
        <taxon>Bacillota</taxon>
        <taxon>Bacilli</taxon>
        <taxon>Lactobacillales</taxon>
        <taxon>Streptococcaceae</taxon>
        <taxon>Streptococcus</taxon>
    </lineage>
</organism>
<accession>A0A380KCR9</accession>
<dbReference type="InterPro" id="IPR050611">
    <property type="entry name" value="ABCF"/>
</dbReference>
<dbReference type="PROSITE" id="PS00211">
    <property type="entry name" value="ABC_TRANSPORTER_1"/>
    <property type="match status" value="1"/>
</dbReference>
<evidence type="ECO:0000256" key="2">
    <source>
        <dbReference type="ARBA" id="ARBA00022741"/>
    </source>
</evidence>
<evidence type="ECO:0000256" key="4">
    <source>
        <dbReference type="SAM" id="Coils"/>
    </source>
</evidence>
<dbReference type="InterPro" id="IPR017871">
    <property type="entry name" value="ABC_transporter-like_CS"/>
</dbReference>
<evidence type="ECO:0000256" key="3">
    <source>
        <dbReference type="ARBA" id="ARBA00022840"/>
    </source>
</evidence>
<dbReference type="OrthoDB" id="9760950at2"/>
<sequence>MLTFEHLTITHKKDNAVLINDLTMTINACDKVAIIGEEGCGKSTLLSFMREESAISSYAEVSGICRRNYRRVAYLPPFIDPTLLTLSISDFIDRSIDYTAFDYGLFYQLAHELGFDSKRFEDESPLAVLSGGEKFKLQLLLLLAHEPDCLLLDEPTSDLDFETITWLIGFIQKSMLTIIFVSHDDYFLSQTATRIIHLEQVKKRRESKTHTSKMGYKDYLDNRKKNFHHQERLATEQERQYQKDMTKLNRTMSAVHHALNTTKDSTAGRLLAKKMKNLKSRQKRLEREKDDFYDKPASTEAIELVFSAVEPLPKTKQLLSYDQHKLSSGQVIDLHIWGQDKIVITGKNGIGKTLLLKDIRNQLTQKGYTVSYMPQDYLEELDENKTALDFLERTRRRAEARTLLAKLQFTPQEIQHPISNLSSGQKAKLFFCRMVLDEAQILLLDEPTRHLSPLSQPEIRQLFRNYTGCIIAVSHDYHFIHEVGDSIYQLTQNELTLLAGKP</sequence>
<evidence type="ECO:0000313" key="7">
    <source>
        <dbReference type="Proteomes" id="UP000254924"/>
    </source>
</evidence>
<reference evidence="6 7" key="1">
    <citation type="submission" date="2018-06" db="EMBL/GenBank/DDBJ databases">
        <authorList>
            <consortium name="Pathogen Informatics"/>
            <person name="Doyle S."/>
        </authorList>
    </citation>
    <scope>NUCLEOTIDE SEQUENCE [LARGE SCALE GENOMIC DNA]</scope>
    <source>
        <strain evidence="6 7">NCTC12224</strain>
    </source>
</reference>
<dbReference type="InterPro" id="IPR027417">
    <property type="entry name" value="P-loop_NTPase"/>
</dbReference>
<dbReference type="EMBL" id="UHFN01000007">
    <property type="protein sequence ID" value="SUN62833.1"/>
    <property type="molecule type" value="Genomic_DNA"/>
</dbReference>
<keyword evidence="7" id="KW-1185">Reference proteome</keyword>
<dbReference type="GO" id="GO:0016887">
    <property type="term" value="F:ATP hydrolysis activity"/>
    <property type="evidence" value="ECO:0007669"/>
    <property type="project" value="InterPro"/>
</dbReference>
<dbReference type="AlphaFoldDB" id="A0A380KCR9"/>
<proteinExistence type="predicted"/>
<dbReference type="SMART" id="SM00382">
    <property type="entry name" value="AAA"/>
    <property type="match status" value="2"/>
</dbReference>
<keyword evidence="4" id="KW-0175">Coiled coil</keyword>
<dbReference type="PANTHER" id="PTHR19211:SF14">
    <property type="entry name" value="ATP-BINDING CASSETTE SUB-FAMILY F MEMBER 1"/>
    <property type="match status" value="1"/>
</dbReference>
<dbReference type="Gene3D" id="3.40.50.300">
    <property type="entry name" value="P-loop containing nucleotide triphosphate hydrolases"/>
    <property type="match status" value="2"/>
</dbReference>